<dbReference type="HOGENOM" id="CLU_1252044_0_0_1"/>
<evidence type="ECO:0000256" key="1">
    <source>
        <dbReference type="SAM" id="Phobius"/>
    </source>
</evidence>
<dbReference type="Pfam" id="PF25899">
    <property type="entry name" value="DUF7959"/>
    <property type="match status" value="1"/>
</dbReference>
<dbReference type="PhylomeDB" id="T1J4K9"/>
<dbReference type="PANTHER" id="PTHR36902:SF1">
    <property type="entry name" value="ENRICHED IN SURFACE-LABELED PROTEOME PROTEIN 9"/>
    <property type="match status" value="1"/>
</dbReference>
<proteinExistence type="predicted"/>
<sequence>MLLNPDLNRTVTNFFNFDADRPNIHLYDVYGCFKASEKRRFLFQMKGTLDILNITNFQYLDQLILVAITQNSMLSPLRVSHIETVSAGSNTDIIFTILEKKNIEGDGNINDNELTTDKAIEMFKSQLNNGYVKIGIPSATIQSVDTVYDSFQEVTQLSTPAAVSSGYSGGSMALLGIGMIIFGLLIGFGVIYYLKGVRKPSDNSFEPKRFVNDDAQDDASA</sequence>
<dbReference type="EMBL" id="JH431845">
    <property type="status" value="NOT_ANNOTATED_CDS"/>
    <property type="molecule type" value="Genomic_DNA"/>
</dbReference>
<reference evidence="3" key="2">
    <citation type="submission" date="2015-02" db="UniProtKB">
        <authorList>
            <consortium name="EnsemblMetazoa"/>
        </authorList>
    </citation>
    <scope>IDENTIFICATION</scope>
</reference>
<reference evidence="4" key="1">
    <citation type="submission" date="2011-05" db="EMBL/GenBank/DDBJ databases">
        <authorList>
            <person name="Richards S.R."/>
            <person name="Qu J."/>
            <person name="Jiang H."/>
            <person name="Jhangiani S.N."/>
            <person name="Agravi P."/>
            <person name="Goodspeed R."/>
            <person name="Gross S."/>
            <person name="Mandapat C."/>
            <person name="Jackson L."/>
            <person name="Mathew T."/>
            <person name="Pu L."/>
            <person name="Thornton R."/>
            <person name="Saada N."/>
            <person name="Wilczek-Boney K.B."/>
            <person name="Lee S."/>
            <person name="Kovar C."/>
            <person name="Wu Y."/>
            <person name="Scherer S.E."/>
            <person name="Worley K.C."/>
            <person name="Muzny D.M."/>
            <person name="Gibbs R."/>
        </authorList>
    </citation>
    <scope>NUCLEOTIDE SEQUENCE</scope>
    <source>
        <strain evidence="4">Brora</strain>
    </source>
</reference>
<dbReference type="OMA" id="FAIMIDY"/>
<dbReference type="Proteomes" id="UP000014500">
    <property type="component" value="Unassembled WGS sequence"/>
</dbReference>
<feature type="transmembrane region" description="Helical" evidence="1">
    <location>
        <begin position="172"/>
        <end position="194"/>
    </location>
</feature>
<evidence type="ECO:0000313" key="4">
    <source>
        <dbReference type="Proteomes" id="UP000014500"/>
    </source>
</evidence>
<dbReference type="EnsemblMetazoa" id="SMAR008547-RA">
    <property type="protein sequence ID" value="SMAR008547-PA"/>
    <property type="gene ID" value="SMAR008547"/>
</dbReference>
<dbReference type="AlphaFoldDB" id="T1J4K9"/>
<keyword evidence="1" id="KW-1133">Transmembrane helix</keyword>
<keyword evidence="4" id="KW-1185">Reference proteome</keyword>
<dbReference type="PANTHER" id="PTHR36902">
    <property type="entry name" value="ENRICHED IN SURFACE-LABELED PROTEOME PROTEIN 9"/>
    <property type="match status" value="1"/>
</dbReference>
<dbReference type="InterPro" id="IPR058265">
    <property type="entry name" value="DUF7959"/>
</dbReference>
<accession>T1J4K9</accession>
<protein>
    <recommendedName>
        <fullName evidence="2">DUF7959 domain-containing protein</fullName>
    </recommendedName>
</protein>
<keyword evidence="1" id="KW-0812">Transmembrane</keyword>
<evidence type="ECO:0000313" key="3">
    <source>
        <dbReference type="EnsemblMetazoa" id="SMAR008547-PA"/>
    </source>
</evidence>
<organism evidence="3 4">
    <name type="scientific">Strigamia maritima</name>
    <name type="common">European centipede</name>
    <name type="synonym">Geophilus maritimus</name>
    <dbReference type="NCBI Taxonomy" id="126957"/>
    <lineage>
        <taxon>Eukaryota</taxon>
        <taxon>Metazoa</taxon>
        <taxon>Ecdysozoa</taxon>
        <taxon>Arthropoda</taxon>
        <taxon>Myriapoda</taxon>
        <taxon>Chilopoda</taxon>
        <taxon>Pleurostigmophora</taxon>
        <taxon>Geophilomorpha</taxon>
        <taxon>Linotaeniidae</taxon>
        <taxon>Strigamia</taxon>
    </lineage>
</organism>
<name>T1J4K9_STRMM</name>
<dbReference type="STRING" id="126957.T1J4K9"/>
<feature type="domain" description="DUF7959" evidence="2">
    <location>
        <begin position="41"/>
        <end position="148"/>
    </location>
</feature>
<keyword evidence="1" id="KW-0472">Membrane</keyword>
<evidence type="ECO:0000259" key="2">
    <source>
        <dbReference type="Pfam" id="PF25899"/>
    </source>
</evidence>